<protein>
    <submittedName>
        <fullName evidence="1">Uncharacterized protein</fullName>
    </submittedName>
</protein>
<gene>
    <name evidence="1" type="ORF">GCM10010411_76530</name>
</gene>
<evidence type="ECO:0000313" key="2">
    <source>
        <dbReference type="Proteomes" id="UP001501509"/>
    </source>
</evidence>
<proteinExistence type="predicted"/>
<name>A0ABP6CTG6_9ACTN</name>
<evidence type="ECO:0000313" key="1">
    <source>
        <dbReference type="EMBL" id="GAA2627985.1"/>
    </source>
</evidence>
<accession>A0ABP6CTG6</accession>
<dbReference type="RefSeq" id="WP_344547384.1">
    <property type="nucleotide sequence ID" value="NZ_BAAATD010000013.1"/>
</dbReference>
<organism evidence="1 2">
    <name type="scientific">Actinomadura fulvescens</name>
    <dbReference type="NCBI Taxonomy" id="46160"/>
    <lineage>
        <taxon>Bacteria</taxon>
        <taxon>Bacillati</taxon>
        <taxon>Actinomycetota</taxon>
        <taxon>Actinomycetes</taxon>
        <taxon>Streptosporangiales</taxon>
        <taxon>Thermomonosporaceae</taxon>
        <taxon>Actinomadura</taxon>
    </lineage>
</organism>
<dbReference type="EMBL" id="BAAATD010000013">
    <property type="protein sequence ID" value="GAA2627985.1"/>
    <property type="molecule type" value="Genomic_DNA"/>
</dbReference>
<keyword evidence="2" id="KW-1185">Reference proteome</keyword>
<reference evidence="2" key="1">
    <citation type="journal article" date="2019" name="Int. J. Syst. Evol. Microbiol.">
        <title>The Global Catalogue of Microorganisms (GCM) 10K type strain sequencing project: providing services to taxonomists for standard genome sequencing and annotation.</title>
        <authorList>
            <consortium name="The Broad Institute Genomics Platform"/>
            <consortium name="The Broad Institute Genome Sequencing Center for Infectious Disease"/>
            <person name="Wu L."/>
            <person name="Ma J."/>
        </authorList>
    </citation>
    <scope>NUCLEOTIDE SEQUENCE [LARGE SCALE GENOMIC DNA]</scope>
    <source>
        <strain evidence="2">JCM 6833</strain>
    </source>
</reference>
<comment type="caution">
    <text evidence="1">The sequence shown here is derived from an EMBL/GenBank/DDBJ whole genome shotgun (WGS) entry which is preliminary data.</text>
</comment>
<dbReference type="Proteomes" id="UP001501509">
    <property type="component" value="Unassembled WGS sequence"/>
</dbReference>
<sequence length="179" mass="20114">MEPQQQMITLPHSRLTGPDIGLTVTELRTLEHHRGIAWTAVLQQHGRRVGTIDDDGNGGETYYHPDPGSPFGYDQLNAYAAQCRRDGQAISTEGVLNDLTEEHETAELITDAATRGRTLARSIDPEGFTRDRLEVRRAATPEQTITRYLTPVPETTPGARWYLWDWQAEQWISVHPPTG</sequence>